<evidence type="ECO:0000313" key="2">
    <source>
        <dbReference type="EMBL" id="OBG33780.1"/>
    </source>
</evidence>
<protein>
    <recommendedName>
        <fullName evidence="4">PPE family C-terminal domain-containing protein</fullName>
    </recommendedName>
</protein>
<proteinExistence type="predicted"/>
<reference evidence="2 3" key="1">
    <citation type="submission" date="2016-06" db="EMBL/GenBank/DDBJ databases">
        <authorList>
            <person name="Sutton G."/>
            <person name="Brinkac L."/>
            <person name="Sanka R."/>
            <person name="Adams M."/>
            <person name="Lau E."/>
            <person name="Sam S."/>
            <person name="Sreng N."/>
            <person name="Him V."/>
            <person name="Kerleguer A."/>
            <person name="Cheng S."/>
        </authorList>
    </citation>
    <scope>NUCLEOTIDE SEQUENCE [LARGE SCALE GENOMIC DNA]</scope>
    <source>
        <strain evidence="2 3">E2978</strain>
    </source>
</reference>
<dbReference type="Proteomes" id="UP000092086">
    <property type="component" value="Unassembled WGS sequence"/>
</dbReference>
<evidence type="ECO:0008006" key="4">
    <source>
        <dbReference type="Google" id="ProtNLM"/>
    </source>
</evidence>
<feature type="compositionally biased region" description="Polar residues" evidence="1">
    <location>
        <begin position="80"/>
        <end position="94"/>
    </location>
</feature>
<dbReference type="EMBL" id="LZIT01000227">
    <property type="protein sequence ID" value="OBG33780.1"/>
    <property type="molecule type" value="Genomic_DNA"/>
</dbReference>
<gene>
    <name evidence="2" type="ORF">A5672_23740</name>
</gene>
<dbReference type="AlphaFoldDB" id="A0ABD6NZX0"/>
<name>A0ABD6NZX0_9MYCO</name>
<feature type="region of interest" description="Disordered" evidence="1">
    <location>
        <begin position="69"/>
        <end position="105"/>
    </location>
</feature>
<organism evidence="2 3">
    <name type="scientific">Mycobacterium alsense</name>
    <dbReference type="NCBI Taxonomy" id="324058"/>
    <lineage>
        <taxon>Bacteria</taxon>
        <taxon>Bacillati</taxon>
        <taxon>Actinomycetota</taxon>
        <taxon>Actinomycetes</taxon>
        <taxon>Mycobacteriales</taxon>
        <taxon>Mycobacteriaceae</taxon>
        <taxon>Mycobacterium</taxon>
    </lineage>
</organism>
<evidence type="ECO:0000313" key="3">
    <source>
        <dbReference type="Proteomes" id="UP000092086"/>
    </source>
</evidence>
<accession>A0ABD6NZX0</accession>
<evidence type="ECO:0000256" key="1">
    <source>
        <dbReference type="SAM" id="MobiDB-lite"/>
    </source>
</evidence>
<comment type="caution">
    <text evidence="2">The sequence shown here is derived from an EMBL/GenBank/DDBJ whole genome shotgun (WGS) entry which is preliminary data.</text>
</comment>
<sequence length="105" mass="10842">MVFWMPSARPLQNGPANSVIAVASNPLSSTAITAMAIMRGTSYGEPSMLSDSASRNSVSAAATAMTATGCIRDPMRSDQRPTATRPTAPSNCDSVTRPPAAAIDQ</sequence>